<proteinExistence type="predicted"/>
<protein>
    <submittedName>
        <fullName evidence="1">Uncharacterized protein</fullName>
    </submittedName>
</protein>
<dbReference type="EMBL" id="FODV01000004">
    <property type="protein sequence ID" value="SEO72854.1"/>
    <property type="molecule type" value="Genomic_DNA"/>
</dbReference>
<dbReference type="InterPro" id="IPR046595">
    <property type="entry name" value="DUF6653"/>
</dbReference>
<evidence type="ECO:0000313" key="1">
    <source>
        <dbReference type="EMBL" id="SEO72854.1"/>
    </source>
</evidence>
<keyword evidence="2" id="KW-1185">Reference proteome</keyword>
<gene>
    <name evidence="1" type="ORF">SAMN04487948_104403</name>
</gene>
<dbReference type="Proteomes" id="UP000199126">
    <property type="component" value="Unassembled WGS sequence"/>
</dbReference>
<evidence type="ECO:0000313" key="2">
    <source>
        <dbReference type="Proteomes" id="UP000199126"/>
    </source>
</evidence>
<sequence length="211" mass="24231">MLGFVCILDFKNHDICSFMYTQSSKSVSVPRIAQTRFAADSYPFPERYLCMGRRDVTRSETVDRLFWARHANPLSGWSRFAAFPLLMYALYERRWRLAVGTVLFLAVNPFLFPPPENADGWMSKVVLGERLWTRHPDEVPVSDAYNTAGTVAFAYGLYAVYKQHPVRTAVSTLVVVVLKLLFVAELVRFYEEHHADFDDHLFAFEATDSSI</sequence>
<organism evidence="1 2">
    <name type="scientific">Halogranum amylolyticum</name>
    <dbReference type="NCBI Taxonomy" id="660520"/>
    <lineage>
        <taxon>Archaea</taxon>
        <taxon>Methanobacteriati</taxon>
        <taxon>Methanobacteriota</taxon>
        <taxon>Stenosarchaea group</taxon>
        <taxon>Halobacteria</taxon>
        <taxon>Halobacteriales</taxon>
        <taxon>Haloferacaceae</taxon>
    </lineage>
</organism>
<dbReference type="AlphaFoldDB" id="A0A1H8S352"/>
<accession>A0A1H8S352</accession>
<name>A0A1H8S352_9EURY</name>
<reference evidence="2" key="1">
    <citation type="submission" date="2016-10" db="EMBL/GenBank/DDBJ databases">
        <authorList>
            <person name="Varghese N."/>
            <person name="Submissions S."/>
        </authorList>
    </citation>
    <scope>NUCLEOTIDE SEQUENCE [LARGE SCALE GENOMIC DNA]</scope>
    <source>
        <strain evidence="2">CGMCC 1.10121</strain>
    </source>
</reference>
<dbReference type="Pfam" id="PF20358">
    <property type="entry name" value="DUF6653"/>
    <property type="match status" value="1"/>
</dbReference>